<protein>
    <submittedName>
        <fullName evidence="1">Uncharacterized protein</fullName>
    </submittedName>
</protein>
<dbReference type="EMBL" id="MF063068">
    <property type="protein sequence ID" value="ARV77206.1"/>
    <property type="molecule type" value="Genomic_DNA"/>
</dbReference>
<evidence type="ECO:0000313" key="2">
    <source>
        <dbReference type="Proteomes" id="UP000224829"/>
    </source>
</evidence>
<keyword evidence="2" id="KW-1185">Reference proteome</keyword>
<gene>
    <name evidence="1" type="ORF">NOXIFER_35</name>
</gene>
<organism evidence="1 2">
    <name type="scientific">Pseudomonas phage Noxifer</name>
    <dbReference type="NCBI Taxonomy" id="2006684"/>
    <lineage>
        <taxon>Viruses</taxon>
        <taxon>Duplodnaviria</taxon>
        <taxon>Heunggongvirae</taxon>
        <taxon>Uroviricota</taxon>
        <taxon>Caudoviricetes</taxon>
        <taxon>Chimalliviridae</taxon>
        <taxon>Noxifervirus</taxon>
        <taxon>Noxifervirus noxifer</taxon>
    </lineage>
</organism>
<sequence length="111" mass="12758">MTKLRQAMAYKYDIAAVLNEVRNVPPTLHGYLVDADTLVDIFILRTLNAFEICTIFPVPPVVTDPIVLAWFETMDRARRLLWDIARPPPEHSGTEASYIRQGESIWLLYII</sequence>
<name>A0A1Y0SZV1_9CAUD</name>
<proteinExistence type="predicted"/>
<reference evidence="1 2" key="1">
    <citation type="submission" date="2017-05" db="EMBL/GenBank/DDBJ databases">
        <authorList>
            <person name="Song R."/>
            <person name="Chenine A.L."/>
            <person name="Ruprecht R.M."/>
        </authorList>
    </citation>
    <scope>NUCLEOTIDE SEQUENCE [LARGE SCALE GENOMIC DNA]</scope>
</reference>
<evidence type="ECO:0000313" key="1">
    <source>
        <dbReference type="EMBL" id="ARV77206.1"/>
    </source>
</evidence>
<accession>A0A1Y0SZV1</accession>
<dbReference type="Proteomes" id="UP000224829">
    <property type="component" value="Segment"/>
</dbReference>